<dbReference type="Gene3D" id="2.40.170.20">
    <property type="entry name" value="TonB-dependent receptor, beta-barrel domain"/>
    <property type="match status" value="1"/>
</dbReference>
<comment type="similarity">
    <text evidence="2 10 11">Belongs to the TonB-dependent receptor family.</text>
</comment>
<feature type="region of interest" description="Disordered" evidence="12">
    <location>
        <begin position="269"/>
        <end position="288"/>
    </location>
</feature>
<dbReference type="PANTHER" id="PTHR47234">
    <property type="match status" value="1"/>
</dbReference>
<evidence type="ECO:0000256" key="12">
    <source>
        <dbReference type="SAM" id="MobiDB-lite"/>
    </source>
</evidence>
<feature type="domain" description="TonB-dependent receptor plug" evidence="15">
    <location>
        <begin position="57"/>
        <end position="177"/>
    </location>
</feature>
<gene>
    <name evidence="16" type="ORF">GM655_06520</name>
</gene>
<keyword evidence="17" id="KW-1185">Reference proteome</keyword>
<evidence type="ECO:0000259" key="15">
    <source>
        <dbReference type="Pfam" id="PF07715"/>
    </source>
</evidence>
<feature type="signal peptide" evidence="13">
    <location>
        <begin position="1"/>
        <end position="35"/>
    </location>
</feature>
<keyword evidence="8 16" id="KW-0675">Receptor</keyword>
<keyword evidence="13" id="KW-0732">Signal</keyword>
<dbReference type="InterPro" id="IPR037066">
    <property type="entry name" value="Plug_dom_sf"/>
</dbReference>
<evidence type="ECO:0000259" key="14">
    <source>
        <dbReference type="Pfam" id="PF00593"/>
    </source>
</evidence>
<dbReference type="PROSITE" id="PS52016">
    <property type="entry name" value="TONB_DEPENDENT_REC_3"/>
    <property type="match status" value="1"/>
</dbReference>
<dbReference type="InterPro" id="IPR036942">
    <property type="entry name" value="Beta-barrel_TonB_sf"/>
</dbReference>
<evidence type="ECO:0000256" key="4">
    <source>
        <dbReference type="ARBA" id="ARBA00022452"/>
    </source>
</evidence>
<keyword evidence="3 10" id="KW-0813">Transport</keyword>
<evidence type="ECO:0000256" key="3">
    <source>
        <dbReference type="ARBA" id="ARBA00022448"/>
    </source>
</evidence>
<dbReference type="PANTHER" id="PTHR47234:SF3">
    <property type="entry name" value="SECRETIN_TONB SHORT N-TERMINAL DOMAIN-CONTAINING PROTEIN"/>
    <property type="match status" value="1"/>
</dbReference>
<feature type="domain" description="TonB-dependent receptor-like beta-barrel" evidence="14">
    <location>
        <begin position="327"/>
        <end position="833"/>
    </location>
</feature>
<evidence type="ECO:0000256" key="5">
    <source>
        <dbReference type="ARBA" id="ARBA00022692"/>
    </source>
</evidence>
<dbReference type="Proteomes" id="UP000735592">
    <property type="component" value="Unassembled WGS sequence"/>
</dbReference>
<evidence type="ECO:0000256" key="1">
    <source>
        <dbReference type="ARBA" id="ARBA00004571"/>
    </source>
</evidence>
<protein>
    <submittedName>
        <fullName evidence="16">TonB-dependent receptor</fullName>
    </submittedName>
</protein>
<keyword evidence="5 10" id="KW-0812">Transmembrane</keyword>
<keyword evidence="6 11" id="KW-0798">TonB box</keyword>
<accession>A0ABW9SJZ0</accession>
<evidence type="ECO:0000256" key="9">
    <source>
        <dbReference type="ARBA" id="ARBA00023237"/>
    </source>
</evidence>
<dbReference type="Pfam" id="PF00593">
    <property type="entry name" value="TonB_dep_Rec_b-barrel"/>
    <property type="match status" value="1"/>
</dbReference>
<evidence type="ECO:0000256" key="7">
    <source>
        <dbReference type="ARBA" id="ARBA00023136"/>
    </source>
</evidence>
<evidence type="ECO:0000256" key="2">
    <source>
        <dbReference type="ARBA" id="ARBA00009810"/>
    </source>
</evidence>
<evidence type="ECO:0000313" key="16">
    <source>
        <dbReference type="EMBL" id="MTW32477.1"/>
    </source>
</evidence>
<evidence type="ECO:0000256" key="13">
    <source>
        <dbReference type="SAM" id="SignalP"/>
    </source>
</evidence>
<comment type="caution">
    <text evidence="16">The sequence shown here is derived from an EMBL/GenBank/DDBJ whole genome shotgun (WGS) entry which is preliminary data.</text>
</comment>
<name>A0ABW9SJZ0_9BURK</name>
<evidence type="ECO:0000256" key="8">
    <source>
        <dbReference type="ARBA" id="ARBA00023170"/>
    </source>
</evidence>
<dbReference type="Pfam" id="PF07715">
    <property type="entry name" value="Plug"/>
    <property type="match status" value="1"/>
</dbReference>
<evidence type="ECO:0000256" key="6">
    <source>
        <dbReference type="ARBA" id="ARBA00023077"/>
    </source>
</evidence>
<feature type="chain" id="PRO_5047071616" evidence="13">
    <location>
        <begin position="36"/>
        <end position="880"/>
    </location>
</feature>
<keyword evidence="4 10" id="KW-1134">Transmembrane beta strand</keyword>
<dbReference type="InterPro" id="IPR039426">
    <property type="entry name" value="TonB-dep_rcpt-like"/>
</dbReference>
<dbReference type="SUPFAM" id="SSF56935">
    <property type="entry name" value="Porins"/>
    <property type="match status" value="1"/>
</dbReference>
<comment type="subcellular location">
    <subcellularLocation>
        <location evidence="1 10">Cell outer membrane</location>
        <topology evidence="1 10">Multi-pass membrane protein</topology>
    </subcellularLocation>
</comment>
<evidence type="ECO:0000256" key="10">
    <source>
        <dbReference type="PROSITE-ProRule" id="PRU01360"/>
    </source>
</evidence>
<dbReference type="EMBL" id="WNKW01000001">
    <property type="protein sequence ID" value="MTW32477.1"/>
    <property type="molecule type" value="Genomic_DNA"/>
</dbReference>
<keyword evidence="7 10" id="KW-0472">Membrane</keyword>
<dbReference type="Gene3D" id="2.170.130.10">
    <property type="entry name" value="TonB-dependent receptor, plug domain"/>
    <property type="match status" value="1"/>
</dbReference>
<dbReference type="InterPro" id="IPR012910">
    <property type="entry name" value="Plug_dom"/>
</dbReference>
<evidence type="ECO:0000256" key="11">
    <source>
        <dbReference type="RuleBase" id="RU003357"/>
    </source>
</evidence>
<proteinExistence type="inferred from homology"/>
<reference evidence="16 17" key="1">
    <citation type="submission" date="2019-11" db="EMBL/GenBank/DDBJ databases">
        <title>Type strains purchased from KCTC, JCM and DSMZ.</title>
        <authorList>
            <person name="Lu H."/>
        </authorList>
    </citation>
    <scope>NUCLEOTIDE SEQUENCE [LARGE SCALE GENOMIC DNA]</scope>
    <source>
        <strain evidence="16 17">DSM 103461</strain>
    </source>
</reference>
<keyword evidence="9 10" id="KW-0998">Cell outer membrane</keyword>
<sequence length="880" mass="93061">MENTEMSSNKSKHPNLPFNTLALAVSCALIAPAQAADVSDAASVVVVTGSRAGGRTVENSASPIDVLTQEDLANSGASNLLGALTTLIPSFSLPGQSPQPDLGSIVLGVQQRNLSPSYTLVLINGKRRNTTAVVSENGFAGSAAVDLGLIPISAIDHVEVLRDGASALYGSAAIAGTVNVILKRNAQGGNLSVKAGATSKGDGDNRSFTADKGFALDDRGFVSLFAQLSKQKPAVRSSPLNTSYLYYPAIKADSTLSTSLGPNNSLPAGASINPKEATRDNAPWKNSGQKLDVRTSSVGYNAEYDLGGDLSAYSFATYTDRRAYSAQNFRSPYAIYSNTLARNNGWFGYYPDGYTPQESTSDHEAQLVAGLRGNLAGWNWDLSSNYGRDKVDVYTVHSANYALPASSGQTDFYIGQNGYSLWTNTLDLTRSVATSWTAKPLNLSLGLEYSQEHSQLKPGEPNAYLGVIPGDGGAGSGGAQSLPGYLPRDAADTKRHSYSAYAGAGSNVTDAWFVDAGLRGEHYSDFGSSGLIGKLSTRYDFSPAFALRGTASNGFHAPALQTVSFSNTSGRPNGLISSLVRPDSAAGQALGAVPLAPEKAKGFTLGVTGDVATQFNYAIDFYQTEVQHTLGTSANVGLDRTNSDGQFRDATGAVLSPSQLAILQSYFTAAGLAIPQPGNGLTAHYFTDVGDVRSRGVDLTLDGKQKLGTGVLKWNFAANFNSSAFTRLSGVPAKLQGLPNISTLSLTNQQNTLYLAPRDKQVLDIAYKRGAYSIDVRETRIGKVRRFWTNADNAAQGLPTSGEWDAGKLWTTDVTLGWNLGNGFDAKFSVANLFNQGARRVPDISRTNASKAQYQYAFDTSGPLGADIGSQYVATLNYKF</sequence>
<dbReference type="InterPro" id="IPR000531">
    <property type="entry name" value="Beta-barrel_TonB"/>
</dbReference>
<evidence type="ECO:0000313" key="17">
    <source>
        <dbReference type="Proteomes" id="UP000735592"/>
    </source>
</evidence>
<organism evidence="16 17">
    <name type="scientific">Pseudoduganella danionis</name>
    <dbReference type="NCBI Taxonomy" id="1890295"/>
    <lineage>
        <taxon>Bacteria</taxon>
        <taxon>Pseudomonadati</taxon>
        <taxon>Pseudomonadota</taxon>
        <taxon>Betaproteobacteria</taxon>
        <taxon>Burkholderiales</taxon>
        <taxon>Oxalobacteraceae</taxon>
        <taxon>Telluria group</taxon>
        <taxon>Pseudoduganella</taxon>
    </lineage>
</organism>